<dbReference type="PROSITE" id="PS51186">
    <property type="entry name" value="GNAT"/>
    <property type="match status" value="1"/>
</dbReference>
<keyword evidence="5" id="KW-1185">Reference proteome</keyword>
<evidence type="ECO:0000256" key="1">
    <source>
        <dbReference type="ARBA" id="ARBA00022679"/>
    </source>
</evidence>
<dbReference type="InterPro" id="IPR036390">
    <property type="entry name" value="WH_DNA-bd_sf"/>
</dbReference>
<dbReference type="OrthoDB" id="273614at2"/>
<dbReference type="PANTHER" id="PTHR13947:SF37">
    <property type="entry name" value="LD18367P"/>
    <property type="match status" value="1"/>
</dbReference>
<dbReference type="PANTHER" id="PTHR13947">
    <property type="entry name" value="GNAT FAMILY N-ACETYLTRANSFERASE"/>
    <property type="match status" value="1"/>
</dbReference>
<dbReference type="EMBL" id="MSIF01000042">
    <property type="protein sequence ID" value="OLF04548.1"/>
    <property type="molecule type" value="Genomic_DNA"/>
</dbReference>
<dbReference type="SMART" id="SM00347">
    <property type="entry name" value="HTH_MARR"/>
    <property type="match status" value="1"/>
</dbReference>
<feature type="domain" description="N-acetyltransferase" evidence="3">
    <location>
        <begin position="152"/>
        <end position="309"/>
    </location>
</feature>
<reference evidence="4 5" key="1">
    <citation type="submission" date="2016-12" db="EMBL/GenBank/DDBJ databases">
        <title>The draft genome sequence of Actinophytocola xinjiangensis.</title>
        <authorList>
            <person name="Wang W."/>
            <person name="Yuan L."/>
        </authorList>
    </citation>
    <scope>NUCLEOTIDE SEQUENCE [LARGE SCALE GENOMIC DNA]</scope>
    <source>
        <strain evidence="4 5">CGMCC 4.4663</strain>
    </source>
</reference>
<dbReference type="PROSITE" id="PS50995">
    <property type="entry name" value="HTH_MARR_2"/>
    <property type="match status" value="1"/>
</dbReference>
<evidence type="ECO:0000313" key="5">
    <source>
        <dbReference type="Proteomes" id="UP000185696"/>
    </source>
</evidence>
<evidence type="ECO:0000259" key="3">
    <source>
        <dbReference type="PROSITE" id="PS51186"/>
    </source>
</evidence>
<evidence type="ECO:0000313" key="4">
    <source>
        <dbReference type="EMBL" id="OLF04548.1"/>
    </source>
</evidence>
<accession>A0A7Z1AUT6</accession>
<protein>
    <submittedName>
        <fullName evidence="4">MarR family transcriptional regulator</fullName>
    </submittedName>
</protein>
<gene>
    <name evidence="4" type="ORF">BLA60_40365</name>
</gene>
<dbReference type="RefSeq" id="WP_075138389.1">
    <property type="nucleotide sequence ID" value="NZ_MSIF01000042.1"/>
</dbReference>
<dbReference type="Gene3D" id="1.10.10.10">
    <property type="entry name" value="Winged helix-like DNA-binding domain superfamily/Winged helix DNA-binding domain"/>
    <property type="match status" value="1"/>
</dbReference>
<dbReference type="GO" id="GO:0008080">
    <property type="term" value="F:N-acetyltransferase activity"/>
    <property type="evidence" value="ECO:0007669"/>
    <property type="project" value="InterPro"/>
</dbReference>
<evidence type="ECO:0000259" key="2">
    <source>
        <dbReference type="PROSITE" id="PS50995"/>
    </source>
</evidence>
<feature type="domain" description="HTH marR-type" evidence="2">
    <location>
        <begin position="9"/>
        <end position="141"/>
    </location>
</feature>
<organism evidence="4 5">
    <name type="scientific">Actinophytocola xinjiangensis</name>
    <dbReference type="NCBI Taxonomy" id="485602"/>
    <lineage>
        <taxon>Bacteria</taxon>
        <taxon>Bacillati</taxon>
        <taxon>Actinomycetota</taxon>
        <taxon>Actinomycetes</taxon>
        <taxon>Pseudonocardiales</taxon>
        <taxon>Pseudonocardiaceae</taxon>
    </lineage>
</organism>
<dbReference type="InterPro" id="IPR016181">
    <property type="entry name" value="Acyl_CoA_acyltransferase"/>
</dbReference>
<dbReference type="Gene3D" id="3.40.630.30">
    <property type="match status" value="1"/>
</dbReference>
<dbReference type="GO" id="GO:0003700">
    <property type="term" value="F:DNA-binding transcription factor activity"/>
    <property type="evidence" value="ECO:0007669"/>
    <property type="project" value="InterPro"/>
</dbReference>
<dbReference type="SUPFAM" id="SSF55729">
    <property type="entry name" value="Acyl-CoA N-acyltransferases (Nat)"/>
    <property type="match status" value="1"/>
</dbReference>
<comment type="caution">
    <text evidence="4">The sequence shown here is derived from an EMBL/GenBank/DDBJ whole genome shotgun (WGS) entry which is preliminary data.</text>
</comment>
<name>A0A7Z1AUT6_9PSEU</name>
<dbReference type="Proteomes" id="UP000185696">
    <property type="component" value="Unassembled WGS sequence"/>
</dbReference>
<dbReference type="SUPFAM" id="SSF46785">
    <property type="entry name" value="Winged helix' DNA-binding domain"/>
    <property type="match status" value="1"/>
</dbReference>
<dbReference type="InterPro" id="IPR050769">
    <property type="entry name" value="NAT_camello-type"/>
</dbReference>
<dbReference type="Pfam" id="PF12802">
    <property type="entry name" value="MarR_2"/>
    <property type="match status" value="1"/>
</dbReference>
<dbReference type="InterPro" id="IPR000835">
    <property type="entry name" value="HTH_MarR-typ"/>
</dbReference>
<keyword evidence="1" id="KW-0808">Transferase</keyword>
<dbReference type="InterPro" id="IPR000182">
    <property type="entry name" value="GNAT_dom"/>
</dbReference>
<proteinExistence type="predicted"/>
<sequence>MSNVVPIENISAVRAFNRSYTKFLGALDEHLLNTTYSLTEARVLFELGQRDETEVAELRRATGLDAGYLSRLLGRFEDNDLLSRERSRADARRQVIRLTPRGRDSFLVLDHKSARQIRGLLTGLTDREQRQVVEAMDLIRARLVDVETAPSVRLRAPEPGDYGWVVERNGALYATEHGWDSSYEALVAQIVASYLDKHDSTSENAWIAELSGERVGAIFCVRKNDTTAALRLLHVEPSARGTGVGATLVDECLRFARAAGYQAIELWTVSLLAPARRIYQRAGFTLVEQDTAERFGHRLTGQTWRLDLSAS</sequence>
<dbReference type="InterPro" id="IPR036388">
    <property type="entry name" value="WH-like_DNA-bd_sf"/>
</dbReference>
<dbReference type="CDD" id="cd04301">
    <property type="entry name" value="NAT_SF"/>
    <property type="match status" value="1"/>
</dbReference>
<dbReference type="AlphaFoldDB" id="A0A7Z1AUT6"/>
<dbReference type="Pfam" id="PF00583">
    <property type="entry name" value="Acetyltransf_1"/>
    <property type="match status" value="1"/>
</dbReference>